<reference evidence="2" key="1">
    <citation type="submission" date="2024-03" db="EMBL/GenBank/DDBJ databases">
        <authorList>
            <person name="Plomp N."/>
            <person name="Harmsen H.J."/>
        </authorList>
    </citation>
    <scope>NUCLEOTIDE SEQUENCE</scope>
    <source>
        <strain evidence="2">HTF-128</strain>
    </source>
</reference>
<comment type="caution">
    <text evidence="2">The sequence shown here is derived from an EMBL/GenBank/DDBJ whole genome shotgun (WGS) entry which is preliminary data.</text>
</comment>
<accession>A0AB35Y412</accession>
<dbReference type="AlphaFoldDB" id="A0AB35Y412"/>
<dbReference type="RefSeq" id="WP_339394984.1">
    <property type="nucleotide sequence ID" value="NZ_JBBFGL010000003.1"/>
</dbReference>
<name>A0AB35Y412_9FIRM</name>
<dbReference type="InterPro" id="IPR043168">
    <property type="entry name" value="DegV_C"/>
</dbReference>
<evidence type="ECO:0000256" key="1">
    <source>
        <dbReference type="ARBA" id="ARBA00023121"/>
    </source>
</evidence>
<dbReference type="Proteomes" id="UP001373196">
    <property type="component" value="Unassembled WGS sequence"/>
</dbReference>
<dbReference type="PROSITE" id="PS51482">
    <property type="entry name" value="DEGV"/>
    <property type="match status" value="1"/>
</dbReference>
<dbReference type="PANTHER" id="PTHR33434">
    <property type="entry name" value="DEGV DOMAIN-CONTAINING PROTEIN DR_1986-RELATED"/>
    <property type="match status" value="1"/>
</dbReference>
<evidence type="ECO:0000313" key="3">
    <source>
        <dbReference type="Proteomes" id="UP001373196"/>
    </source>
</evidence>
<gene>
    <name evidence="2" type="ORF">WF834_04155</name>
</gene>
<dbReference type="PANTHER" id="PTHR33434:SF2">
    <property type="entry name" value="FATTY ACID-BINDING PROTEIN TM_1468"/>
    <property type="match status" value="1"/>
</dbReference>
<dbReference type="InterPro" id="IPR050270">
    <property type="entry name" value="DegV_domain_contain"/>
</dbReference>
<dbReference type="SUPFAM" id="SSF82549">
    <property type="entry name" value="DAK1/DegV-like"/>
    <property type="match status" value="1"/>
</dbReference>
<keyword evidence="1" id="KW-0446">Lipid-binding</keyword>
<sequence>MIRILTDSASDILPAEAEQLGVTVIPLNVTLEDGIVLRDGIDMTPSAYYDHLASCRKLPTTSQPSPELFEKFYLEAAAAGDEVLGIFLSHELSGTWQCAKLAADLANVDNVLFVDSANVCLGEALLVRLAVQLRDAGKTLVQIATDLEHAKEHLHLVAAIDDLKYLRKGGRLPAAVAVAGGMLGIKPLITIKEGKVAMAGKARGLPGAYVALFKKIDELGGISPDFATVAGYSASLREVQPIQNYFRDTLDLPEPLVRQIGCVIGTHAGPGAFGLAFFDKGLVLE</sequence>
<dbReference type="Pfam" id="PF02645">
    <property type="entry name" value="DegV"/>
    <property type="match status" value="1"/>
</dbReference>
<protein>
    <submittedName>
        <fullName evidence="2">DegV family protein</fullName>
    </submittedName>
</protein>
<proteinExistence type="predicted"/>
<evidence type="ECO:0000313" key="2">
    <source>
        <dbReference type="EMBL" id="MEJ5195377.1"/>
    </source>
</evidence>
<dbReference type="InterPro" id="IPR003797">
    <property type="entry name" value="DegV"/>
</dbReference>
<organism evidence="2 3">
    <name type="scientific">Faecalibacterium wellingii</name>
    <dbReference type="NCBI Taxonomy" id="2929491"/>
    <lineage>
        <taxon>Bacteria</taxon>
        <taxon>Bacillati</taxon>
        <taxon>Bacillota</taxon>
        <taxon>Clostridia</taxon>
        <taxon>Eubacteriales</taxon>
        <taxon>Oscillospiraceae</taxon>
        <taxon>Faecalibacterium</taxon>
    </lineage>
</organism>
<dbReference type="EMBL" id="JBBFGL010000003">
    <property type="protein sequence ID" value="MEJ5195377.1"/>
    <property type="molecule type" value="Genomic_DNA"/>
</dbReference>
<dbReference type="NCBIfam" id="TIGR00762">
    <property type="entry name" value="DegV"/>
    <property type="match status" value="1"/>
</dbReference>
<dbReference type="Gene3D" id="3.40.50.10170">
    <property type="match status" value="1"/>
</dbReference>
<dbReference type="GO" id="GO:0008289">
    <property type="term" value="F:lipid binding"/>
    <property type="evidence" value="ECO:0007669"/>
    <property type="project" value="UniProtKB-KW"/>
</dbReference>
<dbReference type="Gene3D" id="3.30.1180.10">
    <property type="match status" value="1"/>
</dbReference>